<sequence length="404" mass="46187">MIQVLAYHQKVFDYFKSQPKTWDFFAAAKTKEEQLAEYKTELLKNTYKFNAENDPLIFDLLQQAKEKLDLQALSVQIYQAQNSEEINASIIYLHQEAHIVLSGSIRQLLGEQELLAVLAHELTHVKLYTLLEGQIEVADRIITAIANNYNSEPAYYETARLFKLYTEIFCDRGAYIVLGETGPVITSLIKTATGLQQVSAESYLQQADEIFSADASTRATAFSHPENFIRARAIQLWHLQKEAAEPEIIRMIEGVCTIDQLDLFKQQELLKLTKEFLDLYLKPAWFRSSLVNSHAGQFFANFSRNEEAVLTTAFRDKIETAHSSVKDYFGYLMLDFALLDPDLEEVPFGWAYQFSEDLALKEVFDVLVKKELKLSDKKLQQHKMSALAAFQGVKEGEGEQVYEG</sequence>
<dbReference type="GO" id="GO:0006508">
    <property type="term" value="P:proteolysis"/>
    <property type="evidence" value="ECO:0007669"/>
    <property type="project" value="UniProtKB-KW"/>
</dbReference>
<dbReference type="Gene3D" id="3.30.2010.10">
    <property type="entry name" value="Metalloproteases ('zincins'), catalytic domain"/>
    <property type="match status" value="1"/>
</dbReference>
<evidence type="ECO:0000256" key="4">
    <source>
        <dbReference type="ARBA" id="ARBA00022833"/>
    </source>
</evidence>
<organism evidence="8 9">
    <name type="scientific">Cesiribacter andamanensis AMV16</name>
    <dbReference type="NCBI Taxonomy" id="1279009"/>
    <lineage>
        <taxon>Bacteria</taxon>
        <taxon>Pseudomonadati</taxon>
        <taxon>Bacteroidota</taxon>
        <taxon>Cytophagia</taxon>
        <taxon>Cytophagales</taxon>
        <taxon>Cesiribacteraceae</taxon>
        <taxon>Cesiribacter</taxon>
    </lineage>
</organism>
<dbReference type="PATRIC" id="fig|1279009.4.peg.3361"/>
<feature type="domain" description="Peptidase M48" evidence="7">
    <location>
        <begin position="64"/>
        <end position="135"/>
    </location>
</feature>
<evidence type="ECO:0000259" key="7">
    <source>
        <dbReference type="Pfam" id="PF01435"/>
    </source>
</evidence>
<accession>M7N2N1</accession>
<comment type="similarity">
    <text evidence="6">Belongs to the peptidase M48 family.</text>
</comment>
<keyword evidence="1 6" id="KW-0645">Protease</keyword>
<dbReference type="InterPro" id="IPR001915">
    <property type="entry name" value="Peptidase_M48"/>
</dbReference>
<dbReference type="OrthoDB" id="271491at2"/>
<evidence type="ECO:0000256" key="3">
    <source>
        <dbReference type="ARBA" id="ARBA00022801"/>
    </source>
</evidence>
<evidence type="ECO:0000313" key="9">
    <source>
        <dbReference type="Proteomes" id="UP000011910"/>
    </source>
</evidence>
<evidence type="ECO:0000256" key="2">
    <source>
        <dbReference type="ARBA" id="ARBA00022723"/>
    </source>
</evidence>
<dbReference type="GO" id="GO:0004222">
    <property type="term" value="F:metalloendopeptidase activity"/>
    <property type="evidence" value="ECO:0007669"/>
    <property type="project" value="InterPro"/>
</dbReference>
<keyword evidence="9" id="KW-1185">Reference proteome</keyword>
<evidence type="ECO:0000256" key="5">
    <source>
        <dbReference type="ARBA" id="ARBA00023049"/>
    </source>
</evidence>
<protein>
    <submittedName>
        <fullName evidence="8">Peptidase family M48</fullName>
    </submittedName>
</protein>
<keyword evidence="4 6" id="KW-0862">Zinc</keyword>
<keyword evidence="5 6" id="KW-0482">Metalloprotease</keyword>
<comment type="cofactor">
    <cofactor evidence="6">
        <name>Zn(2+)</name>
        <dbReference type="ChEBI" id="CHEBI:29105"/>
    </cofactor>
    <text evidence="6">Binds 1 zinc ion per subunit.</text>
</comment>
<proteinExistence type="inferred from homology"/>
<dbReference type="AlphaFoldDB" id="M7N2N1"/>
<dbReference type="eggNOG" id="COG0501">
    <property type="taxonomic scope" value="Bacteria"/>
</dbReference>
<gene>
    <name evidence="8" type="ORF">ADICEAN_03318</name>
</gene>
<reference evidence="8 9" key="1">
    <citation type="journal article" date="2013" name="Genome Announc.">
        <title>Draft Genome Sequence of Cesiribacter andamanensis Strain AMV16T, Isolated from a Soil Sample from a Mud Volcano in the Andaman Islands, India.</title>
        <authorList>
            <person name="Shivaji S."/>
            <person name="Ara S."/>
            <person name="Begum Z."/>
            <person name="Srinivas T.N."/>
            <person name="Singh A."/>
            <person name="Kumar Pinnaka A."/>
        </authorList>
    </citation>
    <scope>NUCLEOTIDE SEQUENCE [LARGE SCALE GENOMIC DNA]</scope>
    <source>
        <strain evidence="8 9">AMV16</strain>
    </source>
</reference>
<keyword evidence="2" id="KW-0479">Metal-binding</keyword>
<dbReference type="Proteomes" id="UP000011910">
    <property type="component" value="Unassembled WGS sequence"/>
</dbReference>
<evidence type="ECO:0000256" key="1">
    <source>
        <dbReference type="ARBA" id="ARBA00022670"/>
    </source>
</evidence>
<evidence type="ECO:0000313" key="8">
    <source>
        <dbReference type="EMBL" id="EMR01557.1"/>
    </source>
</evidence>
<comment type="caution">
    <text evidence="8">The sequence shown here is derived from an EMBL/GenBank/DDBJ whole genome shotgun (WGS) entry which is preliminary data.</text>
</comment>
<dbReference type="Pfam" id="PF01435">
    <property type="entry name" value="Peptidase_M48"/>
    <property type="match status" value="1"/>
</dbReference>
<dbReference type="RefSeq" id="WP_009196701.1">
    <property type="nucleotide sequence ID" value="NZ_AODQ01000106.1"/>
</dbReference>
<dbReference type="STRING" id="1279009.ADICEAN_03318"/>
<evidence type="ECO:0000256" key="6">
    <source>
        <dbReference type="RuleBase" id="RU003983"/>
    </source>
</evidence>
<keyword evidence="3 6" id="KW-0378">Hydrolase</keyword>
<dbReference type="GO" id="GO:0046872">
    <property type="term" value="F:metal ion binding"/>
    <property type="evidence" value="ECO:0007669"/>
    <property type="project" value="UniProtKB-KW"/>
</dbReference>
<name>M7N2N1_9BACT</name>
<dbReference type="EMBL" id="AODQ01000106">
    <property type="protein sequence ID" value="EMR01557.1"/>
    <property type="molecule type" value="Genomic_DNA"/>
</dbReference>